<gene>
    <name evidence="1" type="ORF">HII31_00214</name>
</gene>
<sequence>MTFSFFHLPREVRDRIYCNLRIAGALSFGRNDGDEDEAIKAAIDIKPSTSLLLVSKRFKNEYIATVFSGATVTFGPTSSIHPPKAPVLPNLILDTVTKCKVDLFIPYEAHKVQKEVQLNTICDPDVFLDLPIEEGERLDGILDFDDESYEEAGDVADPSDSEIEWKDSAEELSFSDGEEELENLDEEDKILAPEWLFRLLSKLRALQSVELIVTSGKPTHLSQSNDPADALQLITAEMQGLLQVPLLSKLEARGVVVEDYGFHDTKFSGVRRCGIWTAAFGWKIPEQLGVIKGSDQELLLNECPGWRCGDPTCLGAGNKYPSPRKWFKTPQEVEKVAGKK</sequence>
<reference evidence="1" key="1">
    <citation type="submission" date="2020-04" db="EMBL/GenBank/DDBJ databases">
        <title>Draft genome resource of the tomato pathogen Pseudocercospora fuligena.</title>
        <authorList>
            <person name="Zaccaron A."/>
        </authorList>
    </citation>
    <scope>NUCLEOTIDE SEQUENCE</scope>
    <source>
        <strain evidence="1">PF001</strain>
    </source>
</reference>
<accession>A0A8H6VNM0</accession>
<dbReference type="Proteomes" id="UP000660729">
    <property type="component" value="Unassembled WGS sequence"/>
</dbReference>
<dbReference type="EMBL" id="JABCIY010000001">
    <property type="protein sequence ID" value="KAF7198475.1"/>
    <property type="molecule type" value="Genomic_DNA"/>
</dbReference>
<proteinExistence type="predicted"/>
<dbReference type="OrthoDB" id="3648225at2759"/>
<evidence type="ECO:0000313" key="1">
    <source>
        <dbReference type="EMBL" id="KAF7198475.1"/>
    </source>
</evidence>
<dbReference type="AlphaFoldDB" id="A0A8H6VNM0"/>
<comment type="caution">
    <text evidence="1">The sequence shown here is derived from an EMBL/GenBank/DDBJ whole genome shotgun (WGS) entry which is preliminary data.</text>
</comment>
<keyword evidence="2" id="KW-1185">Reference proteome</keyword>
<protein>
    <submittedName>
        <fullName evidence="1">Uncharacterized protein</fullName>
    </submittedName>
</protein>
<organism evidence="1 2">
    <name type="scientific">Pseudocercospora fuligena</name>
    <dbReference type="NCBI Taxonomy" id="685502"/>
    <lineage>
        <taxon>Eukaryota</taxon>
        <taxon>Fungi</taxon>
        <taxon>Dikarya</taxon>
        <taxon>Ascomycota</taxon>
        <taxon>Pezizomycotina</taxon>
        <taxon>Dothideomycetes</taxon>
        <taxon>Dothideomycetidae</taxon>
        <taxon>Mycosphaerellales</taxon>
        <taxon>Mycosphaerellaceae</taxon>
        <taxon>Pseudocercospora</taxon>
    </lineage>
</organism>
<evidence type="ECO:0000313" key="2">
    <source>
        <dbReference type="Proteomes" id="UP000660729"/>
    </source>
</evidence>
<name>A0A8H6VNM0_9PEZI</name>